<dbReference type="Pfam" id="PF17782">
    <property type="entry name" value="WHD_DprA"/>
    <property type="match status" value="1"/>
</dbReference>
<gene>
    <name evidence="4" type="ORF">B5C34_01810</name>
</gene>
<dbReference type="OrthoDB" id="9785707at2"/>
<evidence type="ECO:0000259" key="2">
    <source>
        <dbReference type="Pfam" id="PF02481"/>
    </source>
</evidence>
<keyword evidence="5" id="KW-1185">Reference proteome</keyword>
<dbReference type="Gene3D" id="3.40.50.450">
    <property type="match status" value="1"/>
</dbReference>
<dbReference type="PANTHER" id="PTHR43022:SF1">
    <property type="entry name" value="PROTEIN SMF"/>
    <property type="match status" value="1"/>
</dbReference>
<dbReference type="Pfam" id="PF21102">
    <property type="entry name" value="DprA_N"/>
    <property type="match status" value="1"/>
</dbReference>
<evidence type="ECO:0000313" key="5">
    <source>
        <dbReference type="Proteomes" id="UP000198462"/>
    </source>
</evidence>
<name>A0A219B1S4_9SPHN</name>
<feature type="domain" description="Smf/DprA SLOG" evidence="2">
    <location>
        <begin position="90"/>
        <end position="296"/>
    </location>
</feature>
<sequence>MIEIRSPPRGRVLVSETGASEQLSRLRLARTPRIGPVTYRQLLARFGTADLALDALPELARRGGGKPLRPPPVARVQEEIDRTAEAGASFIFYGDEAYPRRLANIETAPPVLACRGRLDLAHERCVAIVGARNASAAAIRFTRDLSAELAGAGFTVVSGLARGIDAAAHQGALGGGTVGVIAGGIDICWPPENAGLHQELYERGLVVAEQPFGMEPRAAHFPRRNRIISGLSLGTVVMEAAPRSGSLITARLSNEQGREVMAVPGFPLDPRARGCNALIRDGATLVQSVEDIVETLQPLSSGAAVKAEPPTYVPAPHEEVGDRERDLVAGLLALTPVPVDELVRLSGLSAATVSAVLLELELGGRLERHAGNRVSSAA</sequence>
<dbReference type="InterPro" id="IPR057666">
    <property type="entry name" value="DrpA_SLOG"/>
</dbReference>
<dbReference type="Gene3D" id="1.10.10.10">
    <property type="entry name" value="Winged helix-like DNA-binding domain superfamily/Winged helix DNA-binding domain"/>
    <property type="match status" value="1"/>
</dbReference>
<dbReference type="Pfam" id="PF02481">
    <property type="entry name" value="DNA_processg_A"/>
    <property type="match status" value="1"/>
</dbReference>
<organism evidence="4 5">
    <name type="scientific">Pacificimonas flava</name>
    <dbReference type="NCBI Taxonomy" id="1234595"/>
    <lineage>
        <taxon>Bacteria</taxon>
        <taxon>Pseudomonadati</taxon>
        <taxon>Pseudomonadota</taxon>
        <taxon>Alphaproteobacteria</taxon>
        <taxon>Sphingomonadales</taxon>
        <taxon>Sphingosinicellaceae</taxon>
        <taxon>Pacificimonas</taxon>
    </lineage>
</organism>
<comment type="similarity">
    <text evidence="1">Belongs to the DprA/Smf family.</text>
</comment>
<dbReference type="InterPro" id="IPR041614">
    <property type="entry name" value="DprA_WH"/>
</dbReference>
<evidence type="ECO:0000313" key="4">
    <source>
        <dbReference type="EMBL" id="OWV32312.1"/>
    </source>
</evidence>
<evidence type="ECO:0000256" key="1">
    <source>
        <dbReference type="ARBA" id="ARBA00006525"/>
    </source>
</evidence>
<dbReference type="PANTHER" id="PTHR43022">
    <property type="entry name" value="PROTEIN SMF"/>
    <property type="match status" value="1"/>
</dbReference>
<accession>A0A219B1S4</accession>
<dbReference type="EMBL" id="NFZT01000001">
    <property type="protein sequence ID" value="OWV32312.1"/>
    <property type="molecule type" value="Genomic_DNA"/>
</dbReference>
<comment type="caution">
    <text evidence="4">The sequence shown here is derived from an EMBL/GenBank/DDBJ whole genome shotgun (WGS) entry which is preliminary data.</text>
</comment>
<feature type="domain" description="DprA winged helix" evidence="3">
    <location>
        <begin position="315"/>
        <end position="372"/>
    </location>
</feature>
<proteinExistence type="inferred from homology"/>
<dbReference type="AlphaFoldDB" id="A0A219B1S4"/>
<reference evidence="5" key="1">
    <citation type="submission" date="2017-05" db="EMBL/GenBank/DDBJ databases">
        <authorList>
            <person name="Lin X."/>
        </authorList>
    </citation>
    <scope>NUCLEOTIDE SEQUENCE [LARGE SCALE GENOMIC DNA]</scope>
    <source>
        <strain evidence="5">JLT2012</strain>
    </source>
</reference>
<dbReference type="SUPFAM" id="SSF102405">
    <property type="entry name" value="MCP/YpsA-like"/>
    <property type="match status" value="1"/>
</dbReference>
<dbReference type="GO" id="GO:0009294">
    <property type="term" value="P:DNA-mediated transformation"/>
    <property type="evidence" value="ECO:0007669"/>
    <property type="project" value="InterPro"/>
</dbReference>
<dbReference type="InterPro" id="IPR003488">
    <property type="entry name" value="DprA"/>
</dbReference>
<dbReference type="Proteomes" id="UP000198462">
    <property type="component" value="Unassembled WGS sequence"/>
</dbReference>
<evidence type="ECO:0000259" key="3">
    <source>
        <dbReference type="Pfam" id="PF17782"/>
    </source>
</evidence>
<dbReference type="NCBIfam" id="TIGR00732">
    <property type="entry name" value="dprA"/>
    <property type="match status" value="1"/>
</dbReference>
<protein>
    <submittedName>
        <fullName evidence="4">DNA protecting protein DprA</fullName>
    </submittedName>
</protein>
<dbReference type="InterPro" id="IPR036388">
    <property type="entry name" value="WH-like_DNA-bd_sf"/>
</dbReference>